<reference evidence="1" key="1">
    <citation type="submission" date="2021-06" db="EMBL/GenBank/DDBJ databases">
        <authorList>
            <person name="Lee C.-S."/>
            <person name="Jin L."/>
        </authorList>
    </citation>
    <scope>NUCLEOTIDE SEQUENCE</scope>
    <source>
        <strain evidence="1">Con5</strain>
        <plasmid evidence="1">p6</plasmid>
    </source>
</reference>
<dbReference type="Gene3D" id="1.20.120.330">
    <property type="entry name" value="Nucleotidyltransferases domain 2"/>
    <property type="match status" value="1"/>
</dbReference>
<dbReference type="KEGG" id="gfu:KM031_22395"/>
<geneLocation type="plasmid" evidence="1 2">
    <name>p6</name>
</geneLocation>
<evidence type="ECO:0000313" key="1">
    <source>
        <dbReference type="EMBL" id="QWK93264.1"/>
    </source>
</evidence>
<proteinExistence type="predicted"/>
<sequence>MPLDLSPFDRAVSQLETFYDLSLQPQDQPVMSEALRMAAIQAFEYTYELSVKMLRRFLEMTEPNPAALDDATFQSLIRLGSERGLLKSDLPVWMDFRRQRGTTSHAYDAAKAAQVHAAIPAFLADARFLLDELHRRSEGL</sequence>
<dbReference type="EMBL" id="CP076367">
    <property type="protein sequence ID" value="QWK93264.1"/>
    <property type="molecule type" value="Genomic_DNA"/>
</dbReference>
<keyword evidence="2" id="KW-1185">Reference proteome</keyword>
<dbReference type="NCBIfam" id="TIGR01987">
    <property type="entry name" value="HI0074"/>
    <property type="match status" value="1"/>
</dbReference>
<gene>
    <name evidence="1" type="ORF">KM031_22395</name>
</gene>
<organism evidence="1 2">
    <name type="scientific">Gemmobacter fulvus</name>
    <dbReference type="NCBI Taxonomy" id="2840474"/>
    <lineage>
        <taxon>Bacteria</taxon>
        <taxon>Pseudomonadati</taxon>
        <taxon>Pseudomonadota</taxon>
        <taxon>Alphaproteobacteria</taxon>
        <taxon>Rhodobacterales</taxon>
        <taxon>Paracoccaceae</taxon>
        <taxon>Gemmobacter</taxon>
    </lineage>
</organism>
<dbReference type="Proteomes" id="UP000679352">
    <property type="component" value="Plasmid p6"/>
</dbReference>
<dbReference type="SUPFAM" id="SSF81593">
    <property type="entry name" value="Nucleotidyltransferase substrate binding subunit/domain"/>
    <property type="match status" value="1"/>
</dbReference>
<protein>
    <submittedName>
        <fullName evidence="1">Nucleotidyltransferase substrate binding protein</fullName>
    </submittedName>
</protein>
<dbReference type="AlphaFoldDB" id="A0A975PBG6"/>
<keyword evidence="1" id="KW-0614">Plasmid</keyword>
<dbReference type="Pfam" id="PF08780">
    <property type="entry name" value="NTase_sub_bind"/>
    <property type="match status" value="1"/>
</dbReference>
<evidence type="ECO:0000313" key="2">
    <source>
        <dbReference type="Proteomes" id="UP000679352"/>
    </source>
</evidence>
<accession>A0A975PBG6</accession>
<dbReference type="InterPro" id="IPR010235">
    <property type="entry name" value="HepT"/>
</dbReference>
<dbReference type="RefSeq" id="WP_215507573.1">
    <property type="nucleotide sequence ID" value="NZ_CP076367.1"/>
</dbReference>
<name>A0A975PBG6_9RHOB</name>